<dbReference type="InParanoid" id="Q6CQR1"/>
<proteinExistence type="predicted"/>
<dbReference type="KEGG" id="kla:KLLA0_D15059g"/>
<evidence type="ECO:0000256" key="1">
    <source>
        <dbReference type="ARBA" id="ARBA00004141"/>
    </source>
</evidence>
<dbReference type="GO" id="GO:0016020">
    <property type="term" value="C:membrane"/>
    <property type="evidence" value="ECO:0007669"/>
    <property type="project" value="UniProtKB-SubCell"/>
</dbReference>
<dbReference type="FunCoup" id="Q6CQR1">
    <property type="interactions" value="88"/>
</dbReference>
<evidence type="ECO:0000259" key="7">
    <source>
        <dbReference type="PROSITE" id="PS50922"/>
    </source>
</evidence>
<reference evidence="8 9" key="1">
    <citation type="journal article" date="2004" name="Nature">
        <title>Genome evolution in yeasts.</title>
        <authorList>
            <consortium name="Genolevures"/>
            <person name="Dujon B."/>
            <person name="Sherman D."/>
            <person name="Fischer G."/>
            <person name="Durrens P."/>
            <person name="Casaregola S."/>
            <person name="Lafontaine I."/>
            <person name="de Montigny J."/>
            <person name="Marck C."/>
            <person name="Neuveglise C."/>
            <person name="Talla E."/>
            <person name="Goffard N."/>
            <person name="Frangeul L."/>
            <person name="Aigle M."/>
            <person name="Anthouard V."/>
            <person name="Babour A."/>
            <person name="Barbe V."/>
            <person name="Barnay S."/>
            <person name="Blanchin S."/>
            <person name="Beckerich J.M."/>
            <person name="Beyne E."/>
            <person name="Bleykasten C."/>
            <person name="Boisrame A."/>
            <person name="Boyer J."/>
            <person name="Cattolico L."/>
            <person name="Confanioleri F."/>
            <person name="de Daruvar A."/>
            <person name="Despons L."/>
            <person name="Fabre E."/>
            <person name="Fairhead C."/>
            <person name="Ferry-Dumazet H."/>
            <person name="Groppi A."/>
            <person name="Hantraye F."/>
            <person name="Hennequin C."/>
            <person name="Jauniaux N."/>
            <person name="Joyet P."/>
            <person name="Kachouri R."/>
            <person name="Kerrest A."/>
            <person name="Koszul R."/>
            <person name="Lemaire M."/>
            <person name="Lesur I."/>
            <person name="Ma L."/>
            <person name="Muller H."/>
            <person name="Nicaud J.M."/>
            <person name="Nikolski M."/>
            <person name="Oztas S."/>
            <person name="Ozier-Kalogeropoulos O."/>
            <person name="Pellenz S."/>
            <person name="Potier S."/>
            <person name="Richard G.F."/>
            <person name="Straub M.L."/>
            <person name="Suleau A."/>
            <person name="Swennene D."/>
            <person name="Tekaia F."/>
            <person name="Wesolowski-Louvel M."/>
            <person name="Westhof E."/>
            <person name="Wirth B."/>
            <person name="Zeniou-Meyer M."/>
            <person name="Zivanovic I."/>
            <person name="Bolotin-Fukuhara M."/>
            <person name="Thierry A."/>
            <person name="Bouchier C."/>
            <person name="Caudron B."/>
            <person name="Scarpelli C."/>
            <person name="Gaillardin C."/>
            <person name="Weissenbach J."/>
            <person name="Wincker P."/>
            <person name="Souciet J.L."/>
        </authorList>
    </citation>
    <scope>NUCLEOTIDE SEQUENCE [LARGE SCALE GENOMIC DNA]</scope>
    <source>
        <strain evidence="9">ATCC 8585 / CBS 2359 / DSM 70799 / NBRC 1267 / NRRL Y-1140 / WM37</strain>
    </source>
</reference>
<evidence type="ECO:0000256" key="3">
    <source>
        <dbReference type="ARBA" id="ARBA00022989"/>
    </source>
</evidence>
<feature type="transmembrane region" description="Helical" evidence="6">
    <location>
        <begin position="290"/>
        <end position="319"/>
    </location>
</feature>
<organism evidence="8 9">
    <name type="scientific">Kluyveromyces lactis (strain ATCC 8585 / CBS 2359 / DSM 70799 / NBRC 1267 / NRRL Y-1140 / WM37)</name>
    <name type="common">Yeast</name>
    <name type="synonym">Candida sphaerica</name>
    <dbReference type="NCBI Taxonomy" id="284590"/>
    <lineage>
        <taxon>Eukaryota</taxon>
        <taxon>Fungi</taxon>
        <taxon>Dikarya</taxon>
        <taxon>Ascomycota</taxon>
        <taxon>Saccharomycotina</taxon>
        <taxon>Saccharomycetes</taxon>
        <taxon>Saccharomycetales</taxon>
        <taxon>Saccharomycetaceae</taxon>
        <taxon>Kluyveromyces</taxon>
    </lineage>
</organism>
<feature type="transmembrane region" description="Helical" evidence="6">
    <location>
        <begin position="244"/>
        <end position="270"/>
    </location>
</feature>
<dbReference type="Proteomes" id="UP000000598">
    <property type="component" value="Chromosome D"/>
</dbReference>
<dbReference type="PaxDb" id="284590-Q6CQR1"/>
<name>Q6CQR1_KLULA</name>
<dbReference type="EMBL" id="CR382124">
    <property type="protein sequence ID" value="CAH00824.1"/>
    <property type="molecule type" value="Genomic_DNA"/>
</dbReference>
<evidence type="ECO:0000256" key="5">
    <source>
        <dbReference type="PROSITE-ProRule" id="PRU00205"/>
    </source>
</evidence>
<dbReference type="GO" id="GO:0055088">
    <property type="term" value="P:lipid homeostasis"/>
    <property type="evidence" value="ECO:0007669"/>
    <property type="project" value="TreeGrafter"/>
</dbReference>
<dbReference type="AlphaFoldDB" id="Q6CQR1"/>
<gene>
    <name evidence="8" type="ORF">KLLA0_D15059g</name>
</gene>
<dbReference type="HOGENOM" id="CLU_034597_0_1_1"/>
<comment type="subcellular location">
    <subcellularLocation>
        <location evidence="1">Membrane</location>
        <topology evidence="1">Multi-pass membrane protein</topology>
    </subcellularLocation>
</comment>
<dbReference type="InterPro" id="IPR050846">
    <property type="entry name" value="TLCD"/>
</dbReference>
<dbReference type="GO" id="GO:0005783">
    <property type="term" value="C:endoplasmic reticulum"/>
    <property type="evidence" value="ECO:0007669"/>
    <property type="project" value="TreeGrafter"/>
</dbReference>
<dbReference type="SMART" id="SM00724">
    <property type="entry name" value="TLC"/>
    <property type="match status" value="1"/>
</dbReference>
<dbReference type="PANTHER" id="PTHR13439">
    <property type="entry name" value="CT120 PROTEIN"/>
    <property type="match status" value="1"/>
</dbReference>
<keyword evidence="2 5" id="KW-0812">Transmembrane</keyword>
<dbReference type="PANTHER" id="PTHR13439:SF6">
    <property type="entry name" value="AAR085WP"/>
    <property type="match status" value="1"/>
</dbReference>
<evidence type="ECO:0000313" key="8">
    <source>
        <dbReference type="EMBL" id="CAH00824.1"/>
    </source>
</evidence>
<keyword evidence="4 5" id="KW-0472">Membrane</keyword>
<feature type="transmembrane region" description="Helical" evidence="6">
    <location>
        <begin position="202"/>
        <end position="223"/>
    </location>
</feature>
<evidence type="ECO:0000313" key="9">
    <source>
        <dbReference type="Proteomes" id="UP000000598"/>
    </source>
</evidence>
<feature type="transmembrane region" description="Helical" evidence="6">
    <location>
        <begin position="60"/>
        <end position="79"/>
    </location>
</feature>
<keyword evidence="3 6" id="KW-1133">Transmembrane helix</keyword>
<evidence type="ECO:0000256" key="4">
    <source>
        <dbReference type="ARBA" id="ARBA00023136"/>
    </source>
</evidence>
<accession>Q6CQR1</accession>
<evidence type="ECO:0000256" key="2">
    <source>
        <dbReference type="ARBA" id="ARBA00022692"/>
    </source>
</evidence>
<evidence type="ECO:0000256" key="6">
    <source>
        <dbReference type="SAM" id="Phobius"/>
    </source>
</evidence>
<dbReference type="OMA" id="AIGYFLW"/>
<keyword evidence="9" id="KW-1185">Reference proteome</keyword>
<dbReference type="Pfam" id="PF03798">
    <property type="entry name" value="TRAM_LAG1_CLN8"/>
    <property type="match status" value="1"/>
</dbReference>
<feature type="domain" description="TLC" evidence="7">
    <location>
        <begin position="107"/>
        <end position="320"/>
    </location>
</feature>
<dbReference type="PROSITE" id="PS50922">
    <property type="entry name" value="TLC"/>
    <property type="match status" value="1"/>
</dbReference>
<protein>
    <submittedName>
        <fullName evidence="8">KLLA0D15059p</fullName>
    </submittedName>
</protein>
<dbReference type="eggNOG" id="KOG4561">
    <property type="taxonomic scope" value="Eukaryota"/>
</dbReference>
<sequence length="328" mass="37618">MSSSLFSSVVPAAVSEQIDLFTTYVMSLPPHPHLTEYVIPYLESNGWITSNVILSNLHTVLYIAVGYHALFLLSQRVLFPPLASYRLSWDPETTKDQRKSKEKQHADLVNQSAVRLVSWIQSLIVLYLSFEAIAYNNEKPDLNSHDRIFGMDPYNVKVCVFAIGYFLWDIYISLVYSTLPFVLHGLISTVVYAIGLKPYINYYAGIFLMFELSNPFLNIRWFGIKYLPQLTKDCQTVMAKVCNVIQLVNNVVLILIFFLARICWGFYQFYQLCTDFYNIRNDPSFLPLETAIIVTGNLILDVLNLFWLSTMLSVAVRIIKKGGKVQDK</sequence>
<dbReference type="InterPro" id="IPR006634">
    <property type="entry name" value="TLC-dom"/>
</dbReference>